<evidence type="ECO:0000256" key="2">
    <source>
        <dbReference type="SAM" id="MobiDB-lite"/>
    </source>
</evidence>
<proteinExistence type="predicted"/>
<name>G7JYD6_MEDTR</name>
<dbReference type="EnsemblPlants" id="AES97455">
    <property type="protein sequence ID" value="AES97455"/>
    <property type="gene ID" value="MTR_5g054690"/>
</dbReference>
<dbReference type="OrthoDB" id="7690434at2759"/>
<feature type="coiled-coil region" evidence="1">
    <location>
        <begin position="301"/>
        <end position="328"/>
    </location>
</feature>
<dbReference type="KEGG" id="mtr:11433176"/>
<evidence type="ECO:0000313" key="4">
    <source>
        <dbReference type="EMBL" id="RHN55833.1"/>
    </source>
</evidence>
<protein>
    <submittedName>
        <fullName evidence="3 5">Uncharacterized protein</fullName>
    </submittedName>
</protein>
<feature type="region of interest" description="Disordered" evidence="2">
    <location>
        <begin position="1"/>
        <end position="23"/>
    </location>
</feature>
<dbReference type="Gramene" id="rna31103">
    <property type="protein sequence ID" value="RHN55833.1"/>
    <property type="gene ID" value="gene31103"/>
</dbReference>
<dbReference type="Proteomes" id="UP000002051">
    <property type="component" value="Chromosome 5"/>
</dbReference>
<dbReference type="HOGENOM" id="CLU_875419_0_0_1"/>
<organism evidence="3 6">
    <name type="scientific">Medicago truncatula</name>
    <name type="common">Barrel medic</name>
    <name type="synonym">Medicago tribuloides</name>
    <dbReference type="NCBI Taxonomy" id="3880"/>
    <lineage>
        <taxon>Eukaryota</taxon>
        <taxon>Viridiplantae</taxon>
        <taxon>Streptophyta</taxon>
        <taxon>Embryophyta</taxon>
        <taxon>Tracheophyta</taxon>
        <taxon>Spermatophyta</taxon>
        <taxon>Magnoliopsida</taxon>
        <taxon>eudicotyledons</taxon>
        <taxon>Gunneridae</taxon>
        <taxon>Pentapetalae</taxon>
        <taxon>rosids</taxon>
        <taxon>fabids</taxon>
        <taxon>Fabales</taxon>
        <taxon>Fabaceae</taxon>
        <taxon>Papilionoideae</taxon>
        <taxon>50 kb inversion clade</taxon>
        <taxon>NPAAA clade</taxon>
        <taxon>Hologalegina</taxon>
        <taxon>IRL clade</taxon>
        <taxon>Trifolieae</taxon>
        <taxon>Medicago</taxon>
    </lineage>
</organism>
<evidence type="ECO:0000313" key="6">
    <source>
        <dbReference type="Proteomes" id="UP000002051"/>
    </source>
</evidence>
<dbReference type="ExpressionAtlas" id="G7JYD6">
    <property type="expression patterns" value="differential"/>
</dbReference>
<reference evidence="3 6" key="2">
    <citation type="journal article" date="2014" name="BMC Genomics">
        <title>An improved genome release (version Mt4.0) for the model legume Medicago truncatula.</title>
        <authorList>
            <person name="Tang H."/>
            <person name="Krishnakumar V."/>
            <person name="Bidwell S."/>
            <person name="Rosen B."/>
            <person name="Chan A."/>
            <person name="Zhou S."/>
            <person name="Gentzbittel L."/>
            <person name="Childs K.L."/>
            <person name="Yandell M."/>
            <person name="Gundlach H."/>
            <person name="Mayer K.F."/>
            <person name="Schwartz D.C."/>
            <person name="Town C.D."/>
        </authorList>
    </citation>
    <scope>GENOME REANNOTATION</scope>
    <source>
        <strain evidence="5 6">cv. Jemalong A17</strain>
    </source>
</reference>
<dbReference type="PANTHER" id="PTHR12433:SF11">
    <property type="entry name" value="MEDIATOR OF RNA POLYMERASE II TRANSCRIPTION SUBUNIT 25"/>
    <property type="match status" value="1"/>
</dbReference>
<reference evidence="5" key="3">
    <citation type="submission" date="2015-04" db="UniProtKB">
        <authorList>
            <consortium name="EnsemblPlants"/>
        </authorList>
    </citation>
    <scope>IDENTIFICATION</scope>
    <source>
        <strain evidence="5">cv. Jemalong A17</strain>
    </source>
</reference>
<dbReference type="EMBL" id="PSQE01000005">
    <property type="protein sequence ID" value="RHN55833.1"/>
    <property type="molecule type" value="Genomic_DNA"/>
</dbReference>
<accession>G7JYD6</accession>
<evidence type="ECO:0000313" key="3">
    <source>
        <dbReference type="EMBL" id="AES97455.1"/>
    </source>
</evidence>
<dbReference type="STRING" id="3880.G7JYD6"/>
<dbReference type="eggNOG" id="ENOG502QR8W">
    <property type="taxonomic scope" value="Eukaryota"/>
</dbReference>
<evidence type="ECO:0000313" key="7">
    <source>
        <dbReference type="Proteomes" id="UP000265566"/>
    </source>
</evidence>
<dbReference type="GO" id="GO:0045944">
    <property type="term" value="P:positive regulation of transcription by RNA polymerase II"/>
    <property type="evidence" value="ECO:0000318"/>
    <property type="project" value="GO_Central"/>
</dbReference>
<evidence type="ECO:0000256" key="1">
    <source>
        <dbReference type="SAM" id="Coils"/>
    </source>
</evidence>
<keyword evidence="1" id="KW-0175">Coiled coil</keyword>
<dbReference type="GO" id="GO:0005667">
    <property type="term" value="C:transcription regulator complex"/>
    <property type="evidence" value="ECO:0000318"/>
    <property type="project" value="GO_Central"/>
</dbReference>
<dbReference type="EMBL" id="CM001221">
    <property type="protein sequence ID" value="AES97455.1"/>
    <property type="molecule type" value="Genomic_DNA"/>
</dbReference>
<dbReference type="Proteomes" id="UP000265566">
    <property type="component" value="Chromosome 5"/>
</dbReference>
<gene>
    <name evidence="5" type="primary">11433176</name>
    <name evidence="3" type="ordered locus">MTR_5g054690</name>
    <name evidence="4" type="ORF">MtrunA17_Chr5g0422721</name>
</gene>
<dbReference type="PaxDb" id="3880-AES97455"/>
<dbReference type="GO" id="GO:0016592">
    <property type="term" value="C:mediator complex"/>
    <property type="evidence" value="ECO:0000318"/>
    <property type="project" value="GO_Central"/>
</dbReference>
<evidence type="ECO:0000313" key="5">
    <source>
        <dbReference type="EnsemblPlants" id="AES97455"/>
    </source>
</evidence>
<sequence>MMQNGVNMDEIGGQSHETQNGWHRSSPIWEGSLYGRKQGEPIFITKLEGYRRSSASETLAANWPPEMHIVRIISQDHMNNKKYVGEADFLVFRARNTHGFLGLLQEKKLCAVIQLQSQTLLLSVSDKACRLMGVLFPGDKLVSKSQLSSLQQQQHQQMQSQHTTSAQSNYISVWEGSLLGLRHGQPKFISKLEAYRSSSSSETLVANWSPEMQIVQLIPQDHMNNLQQYVGNADFLVFRAMNPHGFLGQLQEKKLCAVIQLPSQTLLLSVSDIACCRLIGMLFSRDMFVFNQQQQMQQMQQMQQQHQLSQLQLQLSQLQLQHQQLLQQPQMDGHFQMVSQGHVSSQGATNIEEGNLMS</sequence>
<dbReference type="AlphaFoldDB" id="G7JYD6"/>
<reference evidence="3 6" key="1">
    <citation type="journal article" date="2011" name="Nature">
        <title>The Medicago genome provides insight into the evolution of rhizobial symbioses.</title>
        <authorList>
            <person name="Young N.D."/>
            <person name="Debelle F."/>
            <person name="Oldroyd G.E."/>
            <person name="Geurts R."/>
            <person name="Cannon S.B."/>
            <person name="Udvardi M.K."/>
            <person name="Benedito V.A."/>
            <person name="Mayer K.F."/>
            <person name="Gouzy J."/>
            <person name="Schoof H."/>
            <person name="Van de Peer Y."/>
            <person name="Proost S."/>
            <person name="Cook D.R."/>
            <person name="Meyers B.C."/>
            <person name="Spannagl M."/>
            <person name="Cheung F."/>
            <person name="De Mita S."/>
            <person name="Krishnakumar V."/>
            <person name="Gundlach H."/>
            <person name="Zhou S."/>
            <person name="Mudge J."/>
            <person name="Bharti A.K."/>
            <person name="Murray J.D."/>
            <person name="Naoumkina M.A."/>
            <person name="Rosen B."/>
            <person name="Silverstein K.A."/>
            <person name="Tang H."/>
            <person name="Rombauts S."/>
            <person name="Zhao P.X."/>
            <person name="Zhou P."/>
            <person name="Barbe V."/>
            <person name="Bardou P."/>
            <person name="Bechner M."/>
            <person name="Bellec A."/>
            <person name="Berger A."/>
            <person name="Berges H."/>
            <person name="Bidwell S."/>
            <person name="Bisseling T."/>
            <person name="Choisne N."/>
            <person name="Couloux A."/>
            <person name="Denny R."/>
            <person name="Deshpande S."/>
            <person name="Dai X."/>
            <person name="Doyle J.J."/>
            <person name="Dudez A.M."/>
            <person name="Farmer A.D."/>
            <person name="Fouteau S."/>
            <person name="Franken C."/>
            <person name="Gibelin C."/>
            <person name="Gish J."/>
            <person name="Goldstein S."/>
            <person name="Gonzalez A.J."/>
            <person name="Green P.J."/>
            <person name="Hallab A."/>
            <person name="Hartog M."/>
            <person name="Hua A."/>
            <person name="Humphray S.J."/>
            <person name="Jeong D.H."/>
            <person name="Jing Y."/>
            <person name="Jocker A."/>
            <person name="Kenton S.M."/>
            <person name="Kim D.J."/>
            <person name="Klee K."/>
            <person name="Lai H."/>
            <person name="Lang C."/>
            <person name="Lin S."/>
            <person name="Macmil S.L."/>
            <person name="Magdelenat G."/>
            <person name="Matthews L."/>
            <person name="McCorrison J."/>
            <person name="Monaghan E.L."/>
            <person name="Mun J.H."/>
            <person name="Najar F.Z."/>
            <person name="Nicholson C."/>
            <person name="Noirot C."/>
            <person name="O'Bleness M."/>
            <person name="Paule C.R."/>
            <person name="Poulain J."/>
            <person name="Prion F."/>
            <person name="Qin B."/>
            <person name="Qu C."/>
            <person name="Retzel E.F."/>
            <person name="Riddle C."/>
            <person name="Sallet E."/>
            <person name="Samain S."/>
            <person name="Samson N."/>
            <person name="Sanders I."/>
            <person name="Saurat O."/>
            <person name="Scarpelli C."/>
            <person name="Schiex T."/>
            <person name="Segurens B."/>
            <person name="Severin A.J."/>
            <person name="Sherrier D.J."/>
            <person name="Shi R."/>
            <person name="Sims S."/>
            <person name="Singer S.R."/>
            <person name="Sinharoy S."/>
            <person name="Sterck L."/>
            <person name="Viollet A."/>
            <person name="Wang B.B."/>
            <person name="Wang K."/>
            <person name="Wang M."/>
            <person name="Wang X."/>
            <person name="Warfsmann J."/>
            <person name="Weissenbach J."/>
            <person name="White D.D."/>
            <person name="White J.D."/>
            <person name="Wiley G.B."/>
            <person name="Wincker P."/>
            <person name="Xing Y."/>
            <person name="Yang L."/>
            <person name="Yao Z."/>
            <person name="Ying F."/>
            <person name="Zhai J."/>
            <person name="Zhou L."/>
            <person name="Zuber A."/>
            <person name="Denarie J."/>
            <person name="Dixon R.A."/>
            <person name="May G.D."/>
            <person name="Schwartz D.C."/>
            <person name="Rogers J."/>
            <person name="Quetier F."/>
            <person name="Town C.D."/>
            <person name="Roe B.A."/>
        </authorList>
    </citation>
    <scope>NUCLEOTIDE SEQUENCE [LARGE SCALE GENOMIC DNA]</scope>
    <source>
        <strain evidence="3">A17</strain>
        <strain evidence="5 6">cv. Jemalong A17</strain>
    </source>
</reference>
<reference evidence="7" key="4">
    <citation type="journal article" date="2018" name="Nat. Plants">
        <title>Whole-genome landscape of Medicago truncatula symbiotic genes.</title>
        <authorList>
            <person name="Pecrix Y."/>
            <person name="Staton S.E."/>
            <person name="Sallet E."/>
            <person name="Lelandais-Briere C."/>
            <person name="Moreau S."/>
            <person name="Carrere S."/>
            <person name="Blein T."/>
            <person name="Jardinaud M.F."/>
            <person name="Latrasse D."/>
            <person name="Zouine M."/>
            <person name="Zahm M."/>
            <person name="Kreplak J."/>
            <person name="Mayjonade B."/>
            <person name="Satge C."/>
            <person name="Perez M."/>
            <person name="Cauet S."/>
            <person name="Marande W."/>
            <person name="Chantry-Darmon C."/>
            <person name="Lopez-Roques C."/>
            <person name="Bouchez O."/>
            <person name="Berard A."/>
            <person name="Debelle F."/>
            <person name="Munos S."/>
            <person name="Bendahmane A."/>
            <person name="Berges H."/>
            <person name="Niebel A."/>
            <person name="Buitink J."/>
            <person name="Frugier F."/>
            <person name="Benhamed M."/>
            <person name="Crespi M."/>
            <person name="Gouzy J."/>
            <person name="Gamas P."/>
        </authorList>
    </citation>
    <scope>NUCLEOTIDE SEQUENCE [LARGE SCALE GENOMIC DNA]</scope>
    <source>
        <strain evidence="7">cv. Jemalong A17</strain>
    </source>
</reference>
<reference evidence="4" key="5">
    <citation type="journal article" date="2018" name="Nat. Plants">
        <title>Whole-genome landscape of Medicago truncatula symbiotic genes.</title>
        <authorList>
            <person name="Pecrix Y."/>
            <person name="Gamas P."/>
            <person name="Carrere S."/>
        </authorList>
    </citation>
    <scope>NUCLEOTIDE SEQUENCE</scope>
    <source>
        <tissue evidence="4">Leaves</tissue>
    </source>
</reference>
<dbReference type="PANTHER" id="PTHR12433">
    <property type="entry name" value="MEDIATOR OF RNA POLYMERASE II TRANSCRIPTION SUBUNIT 25"/>
    <property type="match status" value="1"/>
</dbReference>
<keyword evidence="6" id="KW-1185">Reference proteome</keyword>